<proteinExistence type="predicted"/>
<evidence type="ECO:0000313" key="2">
    <source>
        <dbReference type="EMBL" id="KAG2582728.1"/>
    </source>
</evidence>
<dbReference type="Proteomes" id="UP000823388">
    <property type="component" value="Chromosome 6K"/>
</dbReference>
<reference evidence="2" key="1">
    <citation type="submission" date="2020-05" db="EMBL/GenBank/DDBJ databases">
        <title>WGS assembly of Panicum virgatum.</title>
        <authorList>
            <person name="Lovell J.T."/>
            <person name="Jenkins J."/>
            <person name="Shu S."/>
            <person name="Juenger T.E."/>
            <person name="Schmutz J."/>
        </authorList>
    </citation>
    <scope>NUCLEOTIDE SEQUENCE</scope>
    <source>
        <strain evidence="2">AP13</strain>
    </source>
</reference>
<keyword evidence="3" id="KW-1185">Reference proteome</keyword>
<evidence type="ECO:0000313" key="3">
    <source>
        <dbReference type="Proteomes" id="UP000823388"/>
    </source>
</evidence>
<dbReference type="EMBL" id="CM029047">
    <property type="protein sequence ID" value="KAG2582728.1"/>
    <property type="molecule type" value="Genomic_DNA"/>
</dbReference>
<organism evidence="2 3">
    <name type="scientific">Panicum virgatum</name>
    <name type="common">Blackwell switchgrass</name>
    <dbReference type="NCBI Taxonomy" id="38727"/>
    <lineage>
        <taxon>Eukaryota</taxon>
        <taxon>Viridiplantae</taxon>
        <taxon>Streptophyta</taxon>
        <taxon>Embryophyta</taxon>
        <taxon>Tracheophyta</taxon>
        <taxon>Spermatophyta</taxon>
        <taxon>Magnoliopsida</taxon>
        <taxon>Liliopsida</taxon>
        <taxon>Poales</taxon>
        <taxon>Poaceae</taxon>
        <taxon>PACMAD clade</taxon>
        <taxon>Panicoideae</taxon>
        <taxon>Panicodae</taxon>
        <taxon>Paniceae</taxon>
        <taxon>Panicinae</taxon>
        <taxon>Panicum</taxon>
        <taxon>Panicum sect. Hiantes</taxon>
    </lineage>
</organism>
<gene>
    <name evidence="2" type="ORF">PVAP13_6KG158700</name>
</gene>
<protein>
    <submittedName>
        <fullName evidence="2">Uncharacterized protein</fullName>
    </submittedName>
</protein>
<accession>A0A8T0RC81</accession>
<name>A0A8T0RC81_PANVG</name>
<feature type="region of interest" description="Disordered" evidence="1">
    <location>
        <begin position="1"/>
        <end position="23"/>
    </location>
</feature>
<comment type="caution">
    <text evidence="2">The sequence shown here is derived from an EMBL/GenBank/DDBJ whole genome shotgun (WGS) entry which is preliminary data.</text>
</comment>
<dbReference type="AlphaFoldDB" id="A0A8T0RC81"/>
<evidence type="ECO:0000256" key="1">
    <source>
        <dbReference type="SAM" id="MobiDB-lite"/>
    </source>
</evidence>
<sequence length="144" mass="15585">MVRLLTTVGPTPPPLPAAPSQTPHAPPLNCWLQLVRSLPPPNSSTIDASAFAIPFRCRLGLLPSSCTAIVSAPRYWLPSSNDLVLFFCQLQLISAINWLAAAASSHSSCLHFSTCCSPANNCNLLALTFRNILIAAAAWHYLWF</sequence>